<sequence>MATVLLLAETTKQIRRKDIVRIVLRCLYGIQAIELALSAFSSIITDPSSMVLSDSDVIAQFDSHVGDCACHLRAGMLYDLIDQFRVLERKEFLEGAIQSLMCTKRTTIAALQRLSVTDNVANLGFSSILTLEQIFSYIGFQRFASYLSSTSQKLDGSDVDSSATLSSQRHSHRLISSPVHWNPDDSWNVVRFLTFSYLLSSMKQTIIKSGPQPGMMVRAEPLISYAAVEIALDASDLLAGNTLASLVSSDNKAKKSTLLNECETMQVFVSKLTVEWIKNSQTAIGLSEATRRLCSNYTVINSRQIECVSSFLSILPIHAAWLMKGMPILIAVERFCSHGYHVVFQRVTRNFNAREEFTSVQGNEIVTTGSVDWFNITPVSTEEVVTSTWAGHPHFIMVAVSIDGDLKDFYGRLASEMNKPHTGPCSDIAEYVDFIGRINFSELLIQFFAYHPQWPFTLPNQRDGHEYVAEALGVHLGSKARDLFETARCNAYENGTGDSARVYSFQHIYLELPAVVGRQVKRMMNQREKPLLGFKYD</sequence>
<proteinExistence type="predicted"/>
<protein>
    <submittedName>
        <fullName evidence="1">Uncharacterized protein</fullName>
    </submittedName>
</protein>
<evidence type="ECO:0000313" key="1">
    <source>
        <dbReference type="EMBL" id="THU90263.1"/>
    </source>
</evidence>
<dbReference type="AlphaFoldDB" id="A0A4S8LMS5"/>
<name>A0A4S8LMS5_DENBC</name>
<keyword evidence="2" id="KW-1185">Reference proteome</keyword>
<dbReference type="OrthoDB" id="2107640at2759"/>
<reference evidence="1 2" key="1">
    <citation type="journal article" date="2019" name="Nat. Ecol. Evol.">
        <title>Megaphylogeny resolves global patterns of mushroom evolution.</title>
        <authorList>
            <person name="Varga T."/>
            <person name="Krizsan K."/>
            <person name="Foldi C."/>
            <person name="Dima B."/>
            <person name="Sanchez-Garcia M."/>
            <person name="Sanchez-Ramirez S."/>
            <person name="Szollosi G.J."/>
            <person name="Szarkandi J.G."/>
            <person name="Papp V."/>
            <person name="Albert L."/>
            <person name="Andreopoulos W."/>
            <person name="Angelini C."/>
            <person name="Antonin V."/>
            <person name="Barry K.W."/>
            <person name="Bougher N.L."/>
            <person name="Buchanan P."/>
            <person name="Buyck B."/>
            <person name="Bense V."/>
            <person name="Catcheside P."/>
            <person name="Chovatia M."/>
            <person name="Cooper J."/>
            <person name="Damon W."/>
            <person name="Desjardin D."/>
            <person name="Finy P."/>
            <person name="Geml J."/>
            <person name="Haridas S."/>
            <person name="Hughes K."/>
            <person name="Justo A."/>
            <person name="Karasinski D."/>
            <person name="Kautmanova I."/>
            <person name="Kiss B."/>
            <person name="Kocsube S."/>
            <person name="Kotiranta H."/>
            <person name="LaButti K.M."/>
            <person name="Lechner B.E."/>
            <person name="Liimatainen K."/>
            <person name="Lipzen A."/>
            <person name="Lukacs Z."/>
            <person name="Mihaltcheva S."/>
            <person name="Morgado L.N."/>
            <person name="Niskanen T."/>
            <person name="Noordeloos M.E."/>
            <person name="Ohm R.A."/>
            <person name="Ortiz-Santana B."/>
            <person name="Ovrebo C."/>
            <person name="Racz N."/>
            <person name="Riley R."/>
            <person name="Savchenko A."/>
            <person name="Shiryaev A."/>
            <person name="Soop K."/>
            <person name="Spirin V."/>
            <person name="Szebenyi C."/>
            <person name="Tomsovsky M."/>
            <person name="Tulloss R.E."/>
            <person name="Uehling J."/>
            <person name="Grigoriev I.V."/>
            <person name="Vagvolgyi C."/>
            <person name="Papp T."/>
            <person name="Martin F.M."/>
            <person name="Miettinen O."/>
            <person name="Hibbett D.S."/>
            <person name="Nagy L.G."/>
        </authorList>
    </citation>
    <scope>NUCLEOTIDE SEQUENCE [LARGE SCALE GENOMIC DNA]</scope>
    <source>
        <strain evidence="1 2">CBS 962.96</strain>
    </source>
</reference>
<organism evidence="1 2">
    <name type="scientific">Dendrothele bispora (strain CBS 962.96)</name>
    <dbReference type="NCBI Taxonomy" id="1314807"/>
    <lineage>
        <taxon>Eukaryota</taxon>
        <taxon>Fungi</taxon>
        <taxon>Dikarya</taxon>
        <taxon>Basidiomycota</taxon>
        <taxon>Agaricomycotina</taxon>
        <taxon>Agaricomycetes</taxon>
        <taxon>Agaricomycetidae</taxon>
        <taxon>Agaricales</taxon>
        <taxon>Agaricales incertae sedis</taxon>
        <taxon>Dendrothele</taxon>
    </lineage>
</organism>
<dbReference type="Proteomes" id="UP000297245">
    <property type="component" value="Unassembled WGS sequence"/>
</dbReference>
<dbReference type="EMBL" id="ML179340">
    <property type="protein sequence ID" value="THU90263.1"/>
    <property type="molecule type" value="Genomic_DNA"/>
</dbReference>
<gene>
    <name evidence="1" type="ORF">K435DRAFT_864445</name>
</gene>
<evidence type="ECO:0000313" key="2">
    <source>
        <dbReference type="Proteomes" id="UP000297245"/>
    </source>
</evidence>
<accession>A0A4S8LMS5</accession>